<dbReference type="PANTHER" id="PTHR30385">
    <property type="entry name" value="SIGMA FACTOR F FLAGELLAR"/>
    <property type="match status" value="1"/>
</dbReference>
<dbReference type="Proteomes" id="UP000245778">
    <property type="component" value="Unassembled WGS sequence"/>
</dbReference>
<dbReference type="PRINTS" id="PR00046">
    <property type="entry name" value="SIGMA70FCT"/>
</dbReference>
<comment type="function">
    <text evidence="7">Sigma factors are initiation factors that promote the attachment of RNA polymerase to specific initiation sites and are then released. Sigma-S contributes to the protection against external stress, thus playing a role in cellular fitness and survival.</text>
</comment>
<name>A0A0S2W4J9_9FIRM</name>
<dbReference type="GeneID" id="93229238"/>
<dbReference type="GO" id="GO:0016987">
    <property type="term" value="F:sigma factor activity"/>
    <property type="evidence" value="ECO:0007669"/>
    <property type="project" value="UniProtKB-KW"/>
</dbReference>
<dbReference type="AlphaFoldDB" id="A0A0S2W4J9"/>
<keyword evidence="6" id="KW-0804">Transcription</keyword>
<evidence type="ECO:0000313" key="9">
    <source>
        <dbReference type="EMBL" id="ALP94055.1"/>
    </source>
</evidence>
<dbReference type="Proteomes" id="UP000064844">
    <property type="component" value="Chromosome"/>
</dbReference>
<organism evidence="9 11">
    <name type="scientific">Intestinimonas butyriciproducens</name>
    <dbReference type="NCBI Taxonomy" id="1297617"/>
    <lineage>
        <taxon>Bacteria</taxon>
        <taxon>Bacillati</taxon>
        <taxon>Bacillota</taxon>
        <taxon>Clostridia</taxon>
        <taxon>Eubacteriales</taxon>
        <taxon>Intestinimonas</taxon>
    </lineage>
</organism>
<keyword evidence="5" id="KW-0238">DNA-binding</keyword>
<dbReference type="PANTHER" id="PTHR30385:SF1">
    <property type="entry name" value="RNA POLYMERASE SIGMA-H FACTOR"/>
    <property type="match status" value="1"/>
</dbReference>
<dbReference type="InterPro" id="IPR036388">
    <property type="entry name" value="WH-like_DNA-bd_sf"/>
</dbReference>
<dbReference type="InterPro" id="IPR007627">
    <property type="entry name" value="RNA_pol_sigma70_r2"/>
</dbReference>
<dbReference type="KEGG" id="ibu:IB211_01664c"/>
<sequence>MKPAEETPNSLTDEILCLQAASGDRIAEETLVMRYNRLVRICARPYFLAGGDSEDLIQEGMVGLLNAIREYVPQKGTAFRTYAEICIRNRILSAIRAASRDKHTPLNHYVSFEPPLLDGIADSYPFNASRQPLQNPEDMLISREERRERLGTLKGQLSGLEANILELYLRGYSYVEIAEQVNRSPKAVDNAVQRIRRKVARHLFSGDFSES</sequence>
<dbReference type="STRING" id="1297617.IB211_01664c"/>
<accession>A0A0S2W4J9</accession>
<dbReference type="Pfam" id="PF08281">
    <property type="entry name" value="Sigma70_r4_2"/>
    <property type="match status" value="1"/>
</dbReference>
<feature type="domain" description="RNA polymerase sigma-70" evidence="8">
    <location>
        <begin position="55"/>
        <end position="68"/>
    </location>
</feature>
<dbReference type="EMBL" id="QEKK01000002">
    <property type="protein sequence ID" value="PVY59124.1"/>
    <property type="molecule type" value="Genomic_DNA"/>
</dbReference>
<keyword evidence="11" id="KW-1185">Reference proteome</keyword>
<dbReference type="SUPFAM" id="SSF46894">
    <property type="entry name" value="C-terminal effector domain of the bipartite response regulators"/>
    <property type="match status" value="1"/>
</dbReference>
<keyword evidence="3" id="KW-0805">Transcription regulation</keyword>
<evidence type="ECO:0000256" key="7">
    <source>
        <dbReference type="ARBA" id="ARBA00024701"/>
    </source>
</evidence>
<dbReference type="InterPro" id="IPR013325">
    <property type="entry name" value="RNA_pol_sigma_r2"/>
</dbReference>
<gene>
    <name evidence="10" type="ORF">C7373_102105</name>
    <name evidence="9" type="ORF">IB211_01664c</name>
</gene>
<evidence type="ECO:0000256" key="1">
    <source>
        <dbReference type="ARBA" id="ARBA00007788"/>
    </source>
</evidence>
<evidence type="ECO:0000259" key="8">
    <source>
        <dbReference type="PROSITE" id="PS00715"/>
    </source>
</evidence>
<dbReference type="NCBIfam" id="TIGR02937">
    <property type="entry name" value="sigma70-ECF"/>
    <property type="match status" value="1"/>
</dbReference>
<dbReference type="eggNOG" id="COG1595">
    <property type="taxonomic scope" value="Bacteria"/>
</dbReference>
<dbReference type="PIRSF" id="PIRSF002939">
    <property type="entry name" value="RNA_polymerase_sigma-H_factor"/>
    <property type="match status" value="1"/>
</dbReference>
<dbReference type="RefSeq" id="WP_033116680.1">
    <property type="nucleotide sequence ID" value="NZ_CALICV010000150.1"/>
</dbReference>
<dbReference type="Gene3D" id="1.20.120.1810">
    <property type="match status" value="1"/>
</dbReference>
<keyword evidence="4" id="KW-0731">Sigma factor</keyword>
<evidence type="ECO:0000256" key="3">
    <source>
        <dbReference type="ARBA" id="ARBA00023015"/>
    </source>
</evidence>
<reference evidence="11" key="2">
    <citation type="submission" date="2015-04" db="EMBL/GenBank/DDBJ databases">
        <title>A butyrogenic pathway from the amino acid lysine in a human gut commensal.</title>
        <authorList>
            <person name="de Vos W.M."/>
            <person name="Bui N.T.P."/>
            <person name="Plugge C.M."/>
            <person name="Ritari J."/>
        </authorList>
    </citation>
    <scope>NUCLEOTIDE SEQUENCE [LARGE SCALE GENOMIC DNA]</scope>
    <source>
        <strain evidence="11">AF211</strain>
    </source>
</reference>
<dbReference type="InterPro" id="IPR013249">
    <property type="entry name" value="RNA_pol_sigma70_r4_t2"/>
</dbReference>
<evidence type="ECO:0000256" key="5">
    <source>
        <dbReference type="ARBA" id="ARBA00023125"/>
    </source>
</evidence>
<dbReference type="InterPro" id="IPR016371">
    <property type="entry name" value="RNA_pol_sigma-H_factor"/>
</dbReference>
<evidence type="ECO:0000313" key="12">
    <source>
        <dbReference type="Proteomes" id="UP000245778"/>
    </source>
</evidence>
<comment type="similarity">
    <text evidence="1">Belongs to the sigma-70 factor family.</text>
</comment>
<reference evidence="9 11" key="1">
    <citation type="journal article" date="2015" name="Nat. Commun.">
        <title>Production of butyrate from lysine and the Amadori product fructoselysine by a human gut commensal.</title>
        <authorList>
            <person name="Bui T.P."/>
            <person name="Ritari J."/>
            <person name="Boeren S."/>
            <person name="de Waard P."/>
            <person name="Plugge C.M."/>
            <person name="de Vos W.M."/>
        </authorList>
    </citation>
    <scope>NUCLEOTIDE SEQUENCE [LARGE SCALE GENOMIC DNA]</scope>
    <source>
        <strain evidence="9 11">AF211</strain>
    </source>
</reference>
<dbReference type="OrthoDB" id="9783788at2"/>
<dbReference type="InterPro" id="IPR014284">
    <property type="entry name" value="RNA_pol_sigma-70_dom"/>
</dbReference>
<dbReference type="Gene3D" id="1.10.10.10">
    <property type="entry name" value="Winged helix-like DNA-binding domain superfamily/Winged helix DNA-binding domain"/>
    <property type="match status" value="1"/>
</dbReference>
<dbReference type="EMBL" id="CP011307">
    <property type="protein sequence ID" value="ALP94055.1"/>
    <property type="molecule type" value="Genomic_DNA"/>
</dbReference>
<dbReference type="Pfam" id="PF04542">
    <property type="entry name" value="Sigma70_r2"/>
    <property type="match status" value="1"/>
</dbReference>
<dbReference type="InterPro" id="IPR000943">
    <property type="entry name" value="RNA_pol_sigma70"/>
</dbReference>
<evidence type="ECO:0000256" key="2">
    <source>
        <dbReference type="ARBA" id="ARBA00021245"/>
    </source>
</evidence>
<dbReference type="GO" id="GO:0006352">
    <property type="term" value="P:DNA-templated transcription initiation"/>
    <property type="evidence" value="ECO:0007669"/>
    <property type="project" value="InterPro"/>
</dbReference>
<evidence type="ECO:0000313" key="11">
    <source>
        <dbReference type="Proteomes" id="UP000064844"/>
    </source>
</evidence>
<protein>
    <recommendedName>
        <fullName evidence="2">RNA polymerase sigma factor SigS</fullName>
    </recommendedName>
</protein>
<dbReference type="GO" id="GO:0003677">
    <property type="term" value="F:DNA binding"/>
    <property type="evidence" value="ECO:0007669"/>
    <property type="project" value="UniProtKB-KW"/>
</dbReference>
<dbReference type="SUPFAM" id="SSF88946">
    <property type="entry name" value="Sigma2 domain of RNA polymerase sigma factors"/>
    <property type="match status" value="1"/>
</dbReference>
<evidence type="ECO:0000313" key="10">
    <source>
        <dbReference type="EMBL" id="PVY59124.1"/>
    </source>
</evidence>
<reference evidence="10 12" key="3">
    <citation type="submission" date="2018-04" db="EMBL/GenBank/DDBJ databases">
        <title>Genomic Encyclopedia of Type Strains, Phase IV (KMG-IV): sequencing the most valuable type-strain genomes for metagenomic binning, comparative biology and taxonomic classification.</title>
        <authorList>
            <person name="Goeker M."/>
        </authorList>
    </citation>
    <scope>NUCLEOTIDE SEQUENCE [LARGE SCALE GENOMIC DNA]</scope>
    <source>
        <strain evidence="10 12">DSM 26588</strain>
    </source>
</reference>
<dbReference type="PROSITE" id="PS00715">
    <property type="entry name" value="SIGMA70_1"/>
    <property type="match status" value="1"/>
</dbReference>
<evidence type="ECO:0000256" key="4">
    <source>
        <dbReference type="ARBA" id="ARBA00023082"/>
    </source>
</evidence>
<evidence type="ECO:0000256" key="6">
    <source>
        <dbReference type="ARBA" id="ARBA00023163"/>
    </source>
</evidence>
<proteinExistence type="inferred from homology"/>
<dbReference type="InterPro" id="IPR016032">
    <property type="entry name" value="Sig_transdc_resp-reg_C-effctor"/>
</dbReference>